<accession>A0AAP0HIR3</accession>
<protein>
    <submittedName>
        <fullName evidence="1">Uncharacterized protein</fullName>
    </submittedName>
</protein>
<organism evidence="1 2">
    <name type="scientific">Stephania cephalantha</name>
    <dbReference type="NCBI Taxonomy" id="152367"/>
    <lineage>
        <taxon>Eukaryota</taxon>
        <taxon>Viridiplantae</taxon>
        <taxon>Streptophyta</taxon>
        <taxon>Embryophyta</taxon>
        <taxon>Tracheophyta</taxon>
        <taxon>Spermatophyta</taxon>
        <taxon>Magnoliopsida</taxon>
        <taxon>Ranunculales</taxon>
        <taxon>Menispermaceae</taxon>
        <taxon>Menispermoideae</taxon>
        <taxon>Cissampelideae</taxon>
        <taxon>Stephania</taxon>
    </lineage>
</organism>
<proteinExistence type="predicted"/>
<sequence length="50" mass="5291">MGLNPLSEHLPCVVALPLYSSSIVVEHPISFVSPLGSFLGLQLKQADSAK</sequence>
<dbReference type="AlphaFoldDB" id="A0AAP0HIR3"/>
<dbReference type="Proteomes" id="UP001419268">
    <property type="component" value="Unassembled WGS sequence"/>
</dbReference>
<evidence type="ECO:0000313" key="2">
    <source>
        <dbReference type="Proteomes" id="UP001419268"/>
    </source>
</evidence>
<comment type="caution">
    <text evidence="1">The sequence shown here is derived from an EMBL/GenBank/DDBJ whole genome shotgun (WGS) entry which is preliminary data.</text>
</comment>
<keyword evidence="2" id="KW-1185">Reference proteome</keyword>
<dbReference type="EMBL" id="JBBNAG010000012">
    <property type="protein sequence ID" value="KAK9088604.1"/>
    <property type="molecule type" value="Genomic_DNA"/>
</dbReference>
<reference evidence="1 2" key="1">
    <citation type="submission" date="2024-01" db="EMBL/GenBank/DDBJ databases">
        <title>Genome assemblies of Stephania.</title>
        <authorList>
            <person name="Yang L."/>
        </authorList>
    </citation>
    <scope>NUCLEOTIDE SEQUENCE [LARGE SCALE GENOMIC DNA]</scope>
    <source>
        <strain evidence="1">JXDWG</strain>
        <tissue evidence="1">Leaf</tissue>
    </source>
</reference>
<evidence type="ECO:0000313" key="1">
    <source>
        <dbReference type="EMBL" id="KAK9088604.1"/>
    </source>
</evidence>
<gene>
    <name evidence="1" type="ORF">Scep_027686</name>
</gene>
<name>A0AAP0HIR3_9MAGN</name>